<feature type="binding site" evidence="8">
    <location>
        <position position="152"/>
    </location>
    <ligand>
        <name>Zn(2+)</name>
        <dbReference type="ChEBI" id="CHEBI:29105"/>
    </ligand>
</feature>
<comment type="similarity">
    <text evidence="3 8">Belongs to the GTP cyclohydrolase I family.</text>
</comment>
<feature type="domain" description="GTP cyclohydrolase I" evidence="9">
    <location>
        <begin position="12"/>
        <end position="189"/>
    </location>
</feature>
<dbReference type="EC" id="3.5.4.16" evidence="8"/>
<keyword evidence="8" id="KW-0862">Zinc</keyword>
<dbReference type="RefSeq" id="WP_189573404.1">
    <property type="nucleotide sequence ID" value="NZ_BMXU01000001.1"/>
</dbReference>
<evidence type="ECO:0000256" key="3">
    <source>
        <dbReference type="ARBA" id="ARBA00008085"/>
    </source>
</evidence>
<dbReference type="NCBIfam" id="NF006825">
    <property type="entry name" value="PRK09347.1-2"/>
    <property type="match status" value="1"/>
</dbReference>
<comment type="pathway">
    <text evidence="2 8">Cofactor biosynthesis; 7,8-dihydroneopterin triphosphate biosynthesis; 7,8-dihydroneopterin triphosphate from GTP: step 1/1.</text>
</comment>
<evidence type="ECO:0000256" key="6">
    <source>
        <dbReference type="ARBA" id="ARBA00022801"/>
    </source>
</evidence>
<organism evidence="10 11">
    <name type="scientific">Parvularcula lutaonensis</name>
    <dbReference type="NCBI Taxonomy" id="491923"/>
    <lineage>
        <taxon>Bacteria</taxon>
        <taxon>Pseudomonadati</taxon>
        <taxon>Pseudomonadota</taxon>
        <taxon>Alphaproteobacteria</taxon>
        <taxon>Parvularculales</taxon>
        <taxon>Parvularculaceae</taxon>
        <taxon>Parvularcula</taxon>
    </lineage>
</organism>
<evidence type="ECO:0000256" key="5">
    <source>
        <dbReference type="ARBA" id="ARBA00022563"/>
    </source>
</evidence>
<dbReference type="GO" id="GO:0003934">
    <property type="term" value="F:GTP cyclohydrolase I activity"/>
    <property type="evidence" value="ECO:0007669"/>
    <property type="project" value="UniProtKB-EC"/>
</dbReference>
<comment type="caution">
    <text evidence="10">The sequence shown here is derived from an EMBL/GenBank/DDBJ whole genome shotgun (WGS) entry which is preliminary data.</text>
</comment>
<dbReference type="NCBIfam" id="TIGR00063">
    <property type="entry name" value="folE"/>
    <property type="match status" value="1"/>
</dbReference>
<dbReference type="SUPFAM" id="SSF55620">
    <property type="entry name" value="Tetrahydrobiopterin biosynthesis enzymes-like"/>
    <property type="match status" value="1"/>
</dbReference>
<name>A0ABV7M8N0_9PROT</name>
<dbReference type="InterPro" id="IPR018234">
    <property type="entry name" value="GTP_CycHdrlase_I_CS"/>
</dbReference>
<dbReference type="PANTHER" id="PTHR11109">
    <property type="entry name" value="GTP CYCLOHYDROLASE I"/>
    <property type="match status" value="1"/>
</dbReference>
<keyword evidence="7 8" id="KW-0342">GTP-binding</keyword>
<dbReference type="Gene3D" id="3.30.1130.10">
    <property type="match status" value="1"/>
</dbReference>
<evidence type="ECO:0000256" key="1">
    <source>
        <dbReference type="ARBA" id="ARBA00001052"/>
    </source>
</evidence>
<dbReference type="EMBL" id="JBHRVA010000002">
    <property type="protein sequence ID" value="MFC3301768.1"/>
    <property type="molecule type" value="Genomic_DNA"/>
</dbReference>
<dbReference type="HAMAP" id="MF_00223">
    <property type="entry name" value="FolE"/>
    <property type="match status" value="1"/>
</dbReference>
<dbReference type="InterPro" id="IPR043134">
    <property type="entry name" value="GTP-CH-I_N"/>
</dbReference>
<evidence type="ECO:0000313" key="10">
    <source>
        <dbReference type="EMBL" id="MFC3301768.1"/>
    </source>
</evidence>
<protein>
    <recommendedName>
        <fullName evidence="8">GTP cyclohydrolase 1</fullName>
        <ecNumber evidence="8">3.5.4.16</ecNumber>
    </recommendedName>
    <alternativeName>
        <fullName evidence="8">GTP cyclohydrolase I</fullName>
        <shortName evidence="8">GTP-CH-I</shortName>
    </alternativeName>
</protein>
<reference evidence="11" key="1">
    <citation type="journal article" date="2019" name="Int. J. Syst. Evol. Microbiol.">
        <title>The Global Catalogue of Microorganisms (GCM) 10K type strain sequencing project: providing services to taxonomists for standard genome sequencing and annotation.</title>
        <authorList>
            <consortium name="The Broad Institute Genomics Platform"/>
            <consortium name="The Broad Institute Genome Sequencing Center for Infectious Disease"/>
            <person name="Wu L."/>
            <person name="Ma J."/>
        </authorList>
    </citation>
    <scope>NUCLEOTIDE SEQUENCE [LARGE SCALE GENOMIC DNA]</scope>
    <source>
        <strain evidence="11">KCTC 22245</strain>
    </source>
</reference>
<evidence type="ECO:0000256" key="7">
    <source>
        <dbReference type="ARBA" id="ARBA00023134"/>
    </source>
</evidence>
<sequence length="190" mass="21325">MAETPSREKALEAVRTLLAYIGDDPDREGLIDTPKRFLGAYDDWFKGYKEDPEALLGRTFDDVGGYNDIVIMKDIRFESHCEHHVAPMIGTAHVAYLPSDKVVGISKLARVVDAYAKRLQSQETLTEQIAQTIDRVLKPRGVAVIMYGEHQCISTRGINKQGVDCVTRTLLGEFKTDPAMLDQLMQLIRT</sequence>
<keyword evidence="5 8" id="KW-0554">One-carbon metabolism</keyword>
<dbReference type="PANTHER" id="PTHR11109:SF7">
    <property type="entry name" value="GTP CYCLOHYDROLASE 1"/>
    <property type="match status" value="1"/>
</dbReference>
<feature type="binding site" evidence="8">
    <location>
        <position position="84"/>
    </location>
    <ligand>
        <name>Zn(2+)</name>
        <dbReference type="ChEBI" id="CHEBI:29105"/>
    </ligand>
</feature>
<comment type="subunit">
    <text evidence="8">Homopolymer.</text>
</comment>
<dbReference type="InterPro" id="IPR020602">
    <property type="entry name" value="GTP_CycHdrlase_I_dom"/>
</dbReference>
<proteinExistence type="inferred from homology"/>
<evidence type="ECO:0000256" key="4">
    <source>
        <dbReference type="ARBA" id="ARBA00011857"/>
    </source>
</evidence>
<feature type="binding site" evidence="8">
    <location>
        <position position="81"/>
    </location>
    <ligand>
        <name>Zn(2+)</name>
        <dbReference type="ChEBI" id="CHEBI:29105"/>
    </ligand>
</feature>
<keyword evidence="8" id="KW-0479">Metal-binding</keyword>
<accession>A0ABV7M8N0</accession>
<dbReference type="Proteomes" id="UP001595607">
    <property type="component" value="Unassembled WGS sequence"/>
</dbReference>
<gene>
    <name evidence="8 10" type="primary">folE</name>
    <name evidence="10" type="ORF">ACFONP_03395</name>
</gene>
<dbReference type="NCBIfam" id="NF006826">
    <property type="entry name" value="PRK09347.1-3"/>
    <property type="match status" value="1"/>
</dbReference>
<keyword evidence="8" id="KW-0547">Nucleotide-binding</keyword>
<evidence type="ECO:0000313" key="11">
    <source>
        <dbReference type="Proteomes" id="UP001595607"/>
    </source>
</evidence>
<keyword evidence="6 8" id="KW-0378">Hydrolase</keyword>
<dbReference type="Gene3D" id="1.10.286.10">
    <property type="match status" value="1"/>
</dbReference>
<comment type="subunit">
    <text evidence="4">Toroid-shaped homodecamer, composed of two pentamers of five dimers.</text>
</comment>
<evidence type="ECO:0000256" key="8">
    <source>
        <dbReference type="HAMAP-Rule" id="MF_00223"/>
    </source>
</evidence>
<dbReference type="InterPro" id="IPR001474">
    <property type="entry name" value="GTP_CycHdrlase_I"/>
</dbReference>
<keyword evidence="11" id="KW-1185">Reference proteome</keyword>
<comment type="catalytic activity">
    <reaction evidence="1 8">
        <text>GTP + H2O = 7,8-dihydroneopterin 3'-triphosphate + formate + H(+)</text>
        <dbReference type="Rhea" id="RHEA:17473"/>
        <dbReference type="ChEBI" id="CHEBI:15377"/>
        <dbReference type="ChEBI" id="CHEBI:15378"/>
        <dbReference type="ChEBI" id="CHEBI:15740"/>
        <dbReference type="ChEBI" id="CHEBI:37565"/>
        <dbReference type="ChEBI" id="CHEBI:58462"/>
        <dbReference type="EC" id="3.5.4.16"/>
    </reaction>
</comment>
<dbReference type="InterPro" id="IPR043133">
    <property type="entry name" value="GTP-CH-I_C/QueF"/>
</dbReference>
<evidence type="ECO:0000259" key="9">
    <source>
        <dbReference type="Pfam" id="PF01227"/>
    </source>
</evidence>
<dbReference type="PROSITE" id="PS00859">
    <property type="entry name" value="GTP_CYCLOHYDROL_1_1"/>
    <property type="match status" value="1"/>
</dbReference>
<evidence type="ECO:0000256" key="2">
    <source>
        <dbReference type="ARBA" id="ARBA00005080"/>
    </source>
</evidence>
<dbReference type="Pfam" id="PF01227">
    <property type="entry name" value="GTP_cyclohydroI"/>
    <property type="match status" value="1"/>
</dbReference>